<accession>W9H413</accession>
<gene>
    <name evidence="1" type="ORF">N825_33985</name>
</gene>
<keyword evidence="2" id="KW-1185">Reference proteome</keyword>
<dbReference type="STRING" id="1385369.N825_33985"/>
<protein>
    <submittedName>
        <fullName evidence="1">Uncharacterized protein</fullName>
    </submittedName>
</protein>
<evidence type="ECO:0000313" key="2">
    <source>
        <dbReference type="Proteomes" id="UP000019486"/>
    </source>
</evidence>
<dbReference type="AlphaFoldDB" id="W9H413"/>
<proteinExistence type="predicted"/>
<dbReference type="Proteomes" id="UP000019486">
    <property type="component" value="Unassembled WGS sequence"/>
</dbReference>
<name>W9H413_9PROT</name>
<comment type="caution">
    <text evidence="1">The sequence shown here is derived from an EMBL/GenBank/DDBJ whole genome shotgun (WGS) entry which is preliminary data.</text>
</comment>
<organism evidence="1 2">
    <name type="scientific">Skermanella stibiiresistens SB22</name>
    <dbReference type="NCBI Taxonomy" id="1385369"/>
    <lineage>
        <taxon>Bacteria</taxon>
        <taxon>Pseudomonadati</taxon>
        <taxon>Pseudomonadota</taxon>
        <taxon>Alphaproteobacteria</taxon>
        <taxon>Rhodospirillales</taxon>
        <taxon>Azospirillaceae</taxon>
        <taxon>Skermanella</taxon>
    </lineage>
</organism>
<sequence length="34" mass="3767">MVVVLPGNRCMAWFYRVGALVGSALVNDIPYRQA</sequence>
<evidence type="ECO:0000313" key="1">
    <source>
        <dbReference type="EMBL" id="EWY40945.1"/>
    </source>
</evidence>
<dbReference type="EMBL" id="AVFL01000006">
    <property type="protein sequence ID" value="EWY40945.1"/>
    <property type="molecule type" value="Genomic_DNA"/>
</dbReference>
<reference evidence="1 2" key="1">
    <citation type="submission" date="2013-08" db="EMBL/GenBank/DDBJ databases">
        <title>The genome sequence of Skermanella stibiiresistens.</title>
        <authorList>
            <person name="Zhu W."/>
            <person name="Wang G."/>
        </authorList>
    </citation>
    <scope>NUCLEOTIDE SEQUENCE [LARGE SCALE GENOMIC DNA]</scope>
    <source>
        <strain evidence="1 2">SB22</strain>
    </source>
</reference>